<dbReference type="GO" id="GO:0005975">
    <property type="term" value="P:carbohydrate metabolic process"/>
    <property type="evidence" value="ECO:0007669"/>
    <property type="project" value="InterPro"/>
</dbReference>
<dbReference type="Pfam" id="PF01522">
    <property type="entry name" value="Polysacc_deac_1"/>
    <property type="match status" value="3"/>
</dbReference>
<gene>
    <name evidence="4" type="ordered locus">Curi_c20960</name>
</gene>
<protein>
    <submittedName>
        <fullName evidence="4">Polysaccharide deacetylase</fullName>
    </submittedName>
</protein>
<evidence type="ECO:0000256" key="2">
    <source>
        <dbReference type="SAM" id="Phobius"/>
    </source>
</evidence>
<sequence>MSNKKIGKTFIFTIVFIIALSIIGFLIYSLSDKKNIPTSKDTKYDDSKTINLAINNLKKDGSKAEIITKVKTSDKVFALTFKGLSDTNTNTKILDLVSKHNAKATFFVPGIRAAEDSAFIKKVNSKGLNIGSNTLNGSKHMEKYSSEELVKDFIKTNSIIKNLTKKEPTSLLCNSTKYTDKLLRAAYEAGNKKIVDSTHVLNYQSFKSYDQVLNYVKKIKKGSIITIKVDGVLDEMEYETPTKEEKPAIDKKPDIEVDKEIETLTESERLLNTVKWLLQAIEEVNYKTVFVEDLKSYIDKGSDFKLTKLEVKTMDYYLDYILKQRLSLEKNYFEKSKGNTNTNTNNSKGISTNTKKETDNNTYTKEELDALRQKNNNKKAKESHTIHTTERALGFSFYGISYKEVLDHVISTLDNLNAKGTFFVTERDILNNKDELIKISEKGHEIGISLMESSSKDYYSTLKTILTMQRDIKDITGQNAVLVRYPYEVKISDDVLEAISSAGCTVIWSDLAVASSKLSKDASIDEVINNIFHAGNLFTHRGYVIYYRMDYYSNPKLIGDIVKNITENRINNVAYPNDPKGSAYSVKTLTDLMKSDKVYNYPLEPNDIIPSVRNAIYPGHLENLSDKDKFNFIKDRYIGNPDISNHRTLPGFTDDELALIDTTGVATDDKVLFLTFDDWSSDKPINQLLYVLDKHNVDATFFIRTNYMQNNPNILRAIAESGHDVGSHTDNHLPFALSREQRDENDTSGLYFSLTDDDVQKRKEDLLISYNKLQAVVGDVTINGKPALTKILRPPTLAMSRIGMESIFDMGFSHIVSGDFSTHDYEDSDPNVLADKIINGMLKSSGDVQKIQNGSILVMHMSDGNKYISNEPNITAKALDIAIPILKAQGYRFSKLSDYVSE</sequence>
<evidence type="ECO:0000256" key="1">
    <source>
        <dbReference type="SAM" id="MobiDB-lite"/>
    </source>
</evidence>
<evidence type="ECO:0000313" key="5">
    <source>
        <dbReference type="Proteomes" id="UP000006094"/>
    </source>
</evidence>
<dbReference type="SUPFAM" id="SSF88713">
    <property type="entry name" value="Glycoside hydrolase/deacetylase"/>
    <property type="match status" value="3"/>
</dbReference>
<dbReference type="KEGG" id="cad:Curi_c20960"/>
<dbReference type="Gene3D" id="3.20.20.370">
    <property type="entry name" value="Glycoside hydrolase/deacetylase"/>
    <property type="match status" value="3"/>
</dbReference>
<keyword evidence="2" id="KW-0812">Transmembrane</keyword>
<feature type="region of interest" description="Disordered" evidence="1">
    <location>
        <begin position="336"/>
        <end position="359"/>
    </location>
</feature>
<dbReference type="eggNOG" id="COG0726">
    <property type="taxonomic scope" value="Bacteria"/>
</dbReference>
<name>K0B2E1_GOTA9</name>
<organism evidence="4 5">
    <name type="scientific">Gottschalkia acidurici (strain ATCC 7906 / DSM 604 / BCRC 14475 / CIP 104303 / KCTC 5404 / NCIMB 10678 / 9a)</name>
    <name type="common">Clostridium acidurici</name>
    <dbReference type="NCBI Taxonomy" id="1128398"/>
    <lineage>
        <taxon>Bacteria</taxon>
        <taxon>Bacillati</taxon>
        <taxon>Bacillota</taxon>
        <taxon>Tissierellia</taxon>
        <taxon>Tissierellales</taxon>
        <taxon>Gottschalkiaceae</taxon>
        <taxon>Gottschalkia</taxon>
    </lineage>
</organism>
<dbReference type="RefSeq" id="WP_014968236.1">
    <property type="nucleotide sequence ID" value="NC_018664.1"/>
</dbReference>
<dbReference type="HOGENOM" id="CLU_321248_0_0_9"/>
<dbReference type="InterPro" id="IPR002509">
    <property type="entry name" value="NODB_dom"/>
</dbReference>
<feature type="compositionally biased region" description="Low complexity" evidence="1">
    <location>
        <begin position="338"/>
        <end position="353"/>
    </location>
</feature>
<proteinExistence type="predicted"/>
<dbReference type="GO" id="GO:0016810">
    <property type="term" value="F:hydrolase activity, acting on carbon-nitrogen (but not peptide) bonds"/>
    <property type="evidence" value="ECO:0007669"/>
    <property type="project" value="InterPro"/>
</dbReference>
<keyword evidence="2" id="KW-1133">Transmembrane helix</keyword>
<dbReference type="PANTHER" id="PTHR10587">
    <property type="entry name" value="GLYCOSYL TRANSFERASE-RELATED"/>
    <property type="match status" value="1"/>
</dbReference>
<feature type="transmembrane region" description="Helical" evidence="2">
    <location>
        <begin position="9"/>
        <end position="30"/>
    </location>
</feature>
<dbReference type="InterPro" id="IPR050248">
    <property type="entry name" value="Polysacc_deacetylase_ArnD"/>
</dbReference>
<dbReference type="Proteomes" id="UP000006094">
    <property type="component" value="Chromosome"/>
</dbReference>
<dbReference type="PATRIC" id="fig|1128398.3.peg.2163"/>
<keyword evidence="5" id="KW-1185">Reference proteome</keyword>
<accession>K0B2E1</accession>
<dbReference type="OrthoDB" id="258610at2"/>
<dbReference type="STRING" id="1128398.Curi_c20960"/>
<dbReference type="EMBL" id="CP003326">
    <property type="protein sequence ID" value="AFS79100.1"/>
    <property type="molecule type" value="Genomic_DNA"/>
</dbReference>
<reference evidence="4 5" key="1">
    <citation type="journal article" date="2012" name="PLoS ONE">
        <title>The purine-utilizing bacterium Clostridium acidurici 9a: a genome-guided metabolic reconsideration.</title>
        <authorList>
            <person name="Hartwich K."/>
            <person name="Poehlein A."/>
            <person name="Daniel R."/>
        </authorList>
    </citation>
    <scope>NUCLEOTIDE SEQUENCE [LARGE SCALE GENOMIC DNA]</scope>
    <source>
        <strain evidence="5">ATCC 7906 / DSM 604 / BCRC 14475 / CIP 104303 / KCTC 5404 / NCIMB 10678 / 9a</strain>
    </source>
</reference>
<feature type="domain" description="NodB homology" evidence="3">
    <location>
        <begin position="670"/>
        <end position="894"/>
    </location>
</feature>
<dbReference type="CDD" id="cd10917">
    <property type="entry name" value="CE4_NodB_like_6s_7s"/>
    <property type="match status" value="3"/>
</dbReference>
<dbReference type="PROSITE" id="PS51677">
    <property type="entry name" value="NODB"/>
    <property type="match status" value="2"/>
</dbReference>
<keyword evidence="2" id="KW-0472">Membrane</keyword>
<evidence type="ECO:0000259" key="3">
    <source>
        <dbReference type="PROSITE" id="PS51677"/>
    </source>
</evidence>
<dbReference type="AlphaFoldDB" id="K0B2E1"/>
<evidence type="ECO:0000313" key="4">
    <source>
        <dbReference type="EMBL" id="AFS79100.1"/>
    </source>
</evidence>
<dbReference type="InterPro" id="IPR011330">
    <property type="entry name" value="Glyco_hydro/deAcase_b/a-brl"/>
</dbReference>
<feature type="domain" description="NodB homology" evidence="3">
    <location>
        <begin position="75"/>
        <end position="305"/>
    </location>
</feature>